<dbReference type="PANTHER" id="PTHR46621">
    <property type="entry name" value="SNRNA-ACTIVATING PROTEIN COMPLEX SUBUNIT 4"/>
    <property type="match status" value="1"/>
</dbReference>
<evidence type="ECO:0008006" key="10">
    <source>
        <dbReference type="Google" id="ProtNLM"/>
    </source>
</evidence>
<keyword evidence="1" id="KW-0805">Transcription regulation</keyword>
<name>A0A1J4K331_9EUKA</name>
<evidence type="ECO:0000256" key="5">
    <source>
        <dbReference type="SAM" id="MobiDB-lite"/>
    </source>
</evidence>
<evidence type="ECO:0000256" key="2">
    <source>
        <dbReference type="ARBA" id="ARBA00023125"/>
    </source>
</evidence>
<reference evidence="8" key="1">
    <citation type="submission" date="2016-10" db="EMBL/GenBank/DDBJ databases">
        <authorList>
            <person name="Benchimol M."/>
            <person name="Almeida L.G."/>
            <person name="Vasconcelos A.T."/>
            <person name="Perreira-Neves A."/>
            <person name="Rosa I.A."/>
            <person name="Tasca T."/>
            <person name="Bogo M.R."/>
            <person name="de Souza W."/>
        </authorList>
    </citation>
    <scope>NUCLEOTIDE SEQUENCE [LARGE SCALE GENOMIC DNA]</scope>
    <source>
        <strain evidence="8">K</strain>
    </source>
</reference>
<dbReference type="InterPro" id="IPR051575">
    <property type="entry name" value="Myb-like_DNA-bd"/>
</dbReference>
<dbReference type="GO" id="GO:0042796">
    <property type="term" value="P:snRNA transcription by RNA polymerase III"/>
    <property type="evidence" value="ECO:0007669"/>
    <property type="project" value="TreeGrafter"/>
</dbReference>
<feature type="domain" description="Myb-like" evidence="6">
    <location>
        <begin position="149"/>
        <end position="193"/>
    </location>
</feature>
<dbReference type="GO" id="GO:0042795">
    <property type="term" value="P:snRNA transcription by RNA polymerase II"/>
    <property type="evidence" value="ECO:0007669"/>
    <property type="project" value="TreeGrafter"/>
</dbReference>
<dbReference type="AlphaFoldDB" id="A0A1J4K331"/>
<dbReference type="PROSITE" id="PS51294">
    <property type="entry name" value="HTH_MYB"/>
    <property type="match status" value="1"/>
</dbReference>
<feature type="domain" description="HTH myb-type" evidence="7">
    <location>
        <begin position="194"/>
        <end position="249"/>
    </location>
</feature>
<keyword evidence="3" id="KW-0804">Transcription</keyword>
<dbReference type="SUPFAM" id="SSF46689">
    <property type="entry name" value="Homeodomain-like"/>
    <property type="match status" value="1"/>
</dbReference>
<dbReference type="Proteomes" id="UP000179807">
    <property type="component" value="Unassembled WGS sequence"/>
</dbReference>
<dbReference type="EMBL" id="MLAK01000744">
    <property type="protein sequence ID" value="OHT05849.1"/>
    <property type="molecule type" value="Genomic_DNA"/>
</dbReference>
<comment type="caution">
    <text evidence="8">The sequence shown here is derived from an EMBL/GenBank/DDBJ whole genome shotgun (WGS) entry which is preliminary data.</text>
</comment>
<evidence type="ECO:0000256" key="3">
    <source>
        <dbReference type="ARBA" id="ARBA00023163"/>
    </source>
</evidence>
<keyword evidence="9" id="KW-1185">Reference proteome</keyword>
<dbReference type="PROSITE" id="PS50090">
    <property type="entry name" value="MYB_LIKE"/>
    <property type="match status" value="2"/>
</dbReference>
<dbReference type="CDD" id="cd00167">
    <property type="entry name" value="SANT"/>
    <property type="match status" value="2"/>
</dbReference>
<dbReference type="GO" id="GO:0001006">
    <property type="term" value="F:RNA polymerase III type 3 promoter sequence-specific DNA binding"/>
    <property type="evidence" value="ECO:0007669"/>
    <property type="project" value="TreeGrafter"/>
</dbReference>
<dbReference type="VEuPathDB" id="TrichDB:TRFO_26275"/>
<evidence type="ECO:0000259" key="6">
    <source>
        <dbReference type="PROSITE" id="PS50090"/>
    </source>
</evidence>
<dbReference type="OrthoDB" id="2143914at2759"/>
<proteinExistence type="predicted"/>
<evidence type="ECO:0000313" key="8">
    <source>
        <dbReference type="EMBL" id="OHT05849.1"/>
    </source>
</evidence>
<dbReference type="GO" id="GO:0000978">
    <property type="term" value="F:RNA polymerase II cis-regulatory region sequence-specific DNA binding"/>
    <property type="evidence" value="ECO:0007669"/>
    <property type="project" value="TreeGrafter"/>
</dbReference>
<feature type="compositionally biased region" description="Low complexity" evidence="5">
    <location>
        <begin position="252"/>
        <end position="267"/>
    </location>
</feature>
<accession>A0A1J4K331</accession>
<keyword evidence="2" id="KW-0238">DNA-binding</keyword>
<dbReference type="InterPro" id="IPR009057">
    <property type="entry name" value="Homeodomain-like_sf"/>
</dbReference>
<feature type="domain" description="Myb-like" evidence="6">
    <location>
        <begin position="194"/>
        <end position="245"/>
    </location>
</feature>
<keyword evidence="4" id="KW-0539">Nucleus</keyword>
<sequence length="382" mass="43578">MNSSSFSFSLHDFYFNPSDHFLRISTIINRMIQTSAQSPQIQDSNEQENPEQLPLMRVARQLIADAITGLNLMSEIDQKQQSEALSLIWILIKGDEDINSIKAKITQISLKLGEVADKINSIINITNRPIKDNRQRKAQTSGRQPARVWREYEDRRLLGGIHRFGLNDWHQVSAFVGSGRNAVQCSQRWFRSLDPDISRDAWSDSENQLLADLVNELGDKSWKLIAEKMPRRSDVQCRYRYRRLNEKVPNQNSSAESSSTNTALSSPPETKIANINLVVNNDDVNQNNDISLANLTNLEINHVINHVLNIEYTNESNLNSTASSPEEENKQEFQPAIQEESKDLFDLMIETNFFAFGDAEGFKGNPFMLDQTDIIFSDCFSF</sequence>
<dbReference type="SMART" id="SM00717">
    <property type="entry name" value="SANT"/>
    <property type="match status" value="2"/>
</dbReference>
<dbReference type="RefSeq" id="XP_068358985.1">
    <property type="nucleotide sequence ID" value="XM_068504851.1"/>
</dbReference>
<dbReference type="Gene3D" id="1.10.10.60">
    <property type="entry name" value="Homeodomain-like"/>
    <property type="match status" value="2"/>
</dbReference>
<evidence type="ECO:0000259" key="7">
    <source>
        <dbReference type="PROSITE" id="PS51294"/>
    </source>
</evidence>
<feature type="region of interest" description="Disordered" evidence="5">
    <location>
        <begin position="246"/>
        <end position="267"/>
    </location>
</feature>
<protein>
    <recommendedName>
        <fullName evidence="10">Myb-like DNA-binding domain containing protein</fullName>
    </recommendedName>
</protein>
<dbReference type="PANTHER" id="PTHR46621:SF1">
    <property type="entry name" value="SNRNA-ACTIVATING PROTEIN COMPLEX SUBUNIT 4"/>
    <property type="match status" value="1"/>
</dbReference>
<dbReference type="InterPro" id="IPR001005">
    <property type="entry name" value="SANT/Myb"/>
</dbReference>
<dbReference type="Pfam" id="PF00249">
    <property type="entry name" value="Myb_DNA-binding"/>
    <property type="match status" value="2"/>
</dbReference>
<gene>
    <name evidence="8" type="ORF">TRFO_26275</name>
</gene>
<evidence type="ECO:0000313" key="9">
    <source>
        <dbReference type="Proteomes" id="UP000179807"/>
    </source>
</evidence>
<dbReference type="InterPro" id="IPR017930">
    <property type="entry name" value="Myb_dom"/>
</dbReference>
<organism evidence="8 9">
    <name type="scientific">Tritrichomonas foetus</name>
    <dbReference type="NCBI Taxonomy" id="1144522"/>
    <lineage>
        <taxon>Eukaryota</taxon>
        <taxon>Metamonada</taxon>
        <taxon>Parabasalia</taxon>
        <taxon>Tritrichomonadida</taxon>
        <taxon>Tritrichomonadidae</taxon>
        <taxon>Tritrichomonas</taxon>
    </lineage>
</organism>
<dbReference type="GO" id="GO:0019185">
    <property type="term" value="C:snRNA-activating protein complex"/>
    <property type="evidence" value="ECO:0007669"/>
    <property type="project" value="TreeGrafter"/>
</dbReference>
<evidence type="ECO:0000256" key="4">
    <source>
        <dbReference type="ARBA" id="ARBA00023242"/>
    </source>
</evidence>
<dbReference type="GeneID" id="94839555"/>
<evidence type="ECO:0000256" key="1">
    <source>
        <dbReference type="ARBA" id="ARBA00023015"/>
    </source>
</evidence>